<dbReference type="Pfam" id="PF00078">
    <property type="entry name" value="RVT_1"/>
    <property type="match status" value="1"/>
</dbReference>
<comment type="caution">
    <text evidence="3">The sequence shown here is derived from an EMBL/GenBank/DDBJ whole genome shotgun (WGS) entry which is preliminary data.</text>
</comment>
<dbReference type="EMBL" id="JASPKY010000156">
    <property type="protein sequence ID" value="KAK9729879.1"/>
    <property type="molecule type" value="Genomic_DNA"/>
</dbReference>
<dbReference type="GO" id="GO:0003964">
    <property type="term" value="F:RNA-directed DNA polymerase activity"/>
    <property type="evidence" value="ECO:0007669"/>
    <property type="project" value="UniProtKB-KW"/>
</dbReference>
<keyword evidence="3" id="KW-0548">Nucleotidyltransferase</keyword>
<accession>A0AAW1L6C4</accession>
<keyword evidence="4" id="KW-1185">Reference proteome</keyword>
<feature type="region of interest" description="Disordered" evidence="1">
    <location>
        <begin position="44"/>
        <end position="64"/>
    </location>
</feature>
<evidence type="ECO:0000256" key="1">
    <source>
        <dbReference type="SAM" id="MobiDB-lite"/>
    </source>
</evidence>
<gene>
    <name evidence="3" type="ORF">QE152_g15661</name>
</gene>
<evidence type="ECO:0000259" key="2">
    <source>
        <dbReference type="PROSITE" id="PS50878"/>
    </source>
</evidence>
<protein>
    <submittedName>
        <fullName evidence="3">Reverse transcriptase (RNA-dependent DNA polymerase)</fullName>
    </submittedName>
</protein>
<dbReference type="Proteomes" id="UP001458880">
    <property type="component" value="Unassembled WGS sequence"/>
</dbReference>
<name>A0AAW1L6C4_POPJA</name>
<keyword evidence="3" id="KW-0808">Transferase</keyword>
<proteinExistence type="predicted"/>
<dbReference type="CDD" id="cd01650">
    <property type="entry name" value="RT_nLTR_like"/>
    <property type="match status" value="1"/>
</dbReference>
<dbReference type="InterPro" id="IPR000477">
    <property type="entry name" value="RT_dom"/>
</dbReference>
<feature type="domain" description="Reverse transcriptase" evidence="2">
    <location>
        <begin position="108"/>
        <end position="252"/>
    </location>
</feature>
<evidence type="ECO:0000313" key="4">
    <source>
        <dbReference type="Proteomes" id="UP001458880"/>
    </source>
</evidence>
<sequence>MAQDLYRKDRAHLAEKIITGSPIAAVDIYPSIQEVEKFYSDIYERHSKSDPGPPSDPKESESVYTSIHQEEILGAIRTWSNSGPGPDGITITQVKRCPAILLEVRFNIILYRRMTPSAWRASRTILIPKEGSRADPSNWRPITIGSATQRLLHRILAKRLQATLPIHPTQRGFRSIDGTLANTIVLDHYIKSRRLKGKTYNVVSLDVRKAFDTVSHAAIFRALERLGVDQGMRDYLRSTHTNCHTNIQWGIS</sequence>
<reference evidence="3 4" key="1">
    <citation type="journal article" date="2024" name="BMC Genomics">
        <title>De novo assembly and annotation of Popillia japonica's genome with initial clues to its potential as an invasive pest.</title>
        <authorList>
            <person name="Cucini C."/>
            <person name="Boschi S."/>
            <person name="Funari R."/>
            <person name="Cardaioli E."/>
            <person name="Iannotti N."/>
            <person name="Marturano G."/>
            <person name="Paoli F."/>
            <person name="Bruttini M."/>
            <person name="Carapelli A."/>
            <person name="Frati F."/>
            <person name="Nardi F."/>
        </authorList>
    </citation>
    <scope>NUCLEOTIDE SEQUENCE [LARGE SCALE GENOMIC DNA]</scope>
    <source>
        <strain evidence="3">DMR45628</strain>
    </source>
</reference>
<organism evidence="3 4">
    <name type="scientific">Popillia japonica</name>
    <name type="common">Japanese beetle</name>
    <dbReference type="NCBI Taxonomy" id="7064"/>
    <lineage>
        <taxon>Eukaryota</taxon>
        <taxon>Metazoa</taxon>
        <taxon>Ecdysozoa</taxon>
        <taxon>Arthropoda</taxon>
        <taxon>Hexapoda</taxon>
        <taxon>Insecta</taxon>
        <taxon>Pterygota</taxon>
        <taxon>Neoptera</taxon>
        <taxon>Endopterygota</taxon>
        <taxon>Coleoptera</taxon>
        <taxon>Polyphaga</taxon>
        <taxon>Scarabaeiformia</taxon>
        <taxon>Scarabaeidae</taxon>
        <taxon>Rutelinae</taxon>
        <taxon>Popillia</taxon>
    </lineage>
</organism>
<keyword evidence="3" id="KW-0695">RNA-directed DNA polymerase</keyword>
<dbReference type="SUPFAM" id="SSF56672">
    <property type="entry name" value="DNA/RNA polymerases"/>
    <property type="match status" value="1"/>
</dbReference>
<dbReference type="InterPro" id="IPR043502">
    <property type="entry name" value="DNA/RNA_pol_sf"/>
</dbReference>
<dbReference type="AlphaFoldDB" id="A0AAW1L6C4"/>
<dbReference type="PROSITE" id="PS50878">
    <property type="entry name" value="RT_POL"/>
    <property type="match status" value="1"/>
</dbReference>
<evidence type="ECO:0000313" key="3">
    <source>
        <dbReference type="EMBL" id="KAK9729879.1"/>
    </source>
</evidence>
<dbReference type="PANTHER" id="PTHR19446">
    <property type="entry name" value="REVERSE TRANSCRIPTASES"/>
    <property type="match status" value="1"/>
</dbReference>